<proteinExistence type="predicted"/>
<evidence type="ECO:0000313" key="1">
    <source>
        <dbReference type="EMBL" id="KAF0768522.1"/>
    </source>
</evidence>
<accession>A0A6G0ZCF1</accession>
<keyword evidence="2" id="KW-1185">Reference proteome</keyword>
<name>A0A6G0ZCF1_APHCR</name>
<reference evidence="1 2" key="1">
    <citation type="submission" date="2019-08" db="EMBL/GenBank/DDBJ databases">
        <title>Whole genome of Aphis craccivora.</title>
        <authorList>
            <person name="Voronova N.V."/>
            <person name="Shulinski R.S."/>
            <person name="Bandarenka Y.V."/>
            <person name="Zhorov D.G."/>
            <person name="Warner D."/>
        </authorList>
    </citation>
    <scope>NUCLEOTIDE SEQUENCE [LARGE SCALE GENOMIC DNA]</scope>
    <source>
        <strain evidence="1">180601</strain>
        <tissue evidence="1">Whole Body</tissue>
    </source>
</reference>
<organism evidence="1 2">
    <name type="scientific">Aphis craccivora</name>
    <name type="common">Cowpea aphid</name>
    <dbReference type="NCBI Taxonomy" id="307492"/>
    <lineage>
        <taxon>Eukaryota</taxon>
        <taxon>Metazoa</taxon>
        <taxon>Ecdysozoa</taxon>
        <taxon>Arthropoda</taxon>
        <taxon>Hexapoda</taxon>
        <taxon>Insecta</taxon>
        <taxon>Pterygota</taxon>
        <taxon>Neoptera</taxon>
        <taxon>Paraneoptera</taxon>
        <taxon>Hemiptera</taxon>
        <taxon>Sternorrhyncha</taxon>
        <taxon>Aphidomorpha</taxon>
        <taxon>Aphidoidea</taxon>
        <taxon>Aphididae</taxon>
        <taxon>Aphidini</taxon>
        <taxon>Aphis</taxon>
        <taxon>Aphis</taxon>
    </lineage>
</organism>
<gene>
    <name evidence="1" type="ORF">FWK35_00001791</name>
</gene>
<evidence type="ECO:0000313" key="2">
    <source>
        <dbReference type="Proteomes" id="UP000478052"/>
    </source>
</evidence>
<comment type="caution">
    <text evidence="1">The sequence shown here is derived from an EMBL/GenBank/DDBJ whole genome shotgun (WGS) entry which is preliminary data.</text>
</comment>
<dbReference type="EMBL" id="VUJU01000755">
    <property type="protein sequence ID" value="KAF0768522.1"/>
    <property type="molecule type" value="Genomic_DNA"/>
</dbReference>
<sequence length="93" mass="11019">MLAKHMKPFLDAKLLKNCMKTVKYVIKIQIYSNLILRVFVESSILEIKYSIQFCSKNNIIKEDFLKVVPMKSQTRGMDYFETISTFFEKNKIN</sequence>
<dbReference type="AlphaFoldDB" id="A0A6G0ZCF1"/>
<protein>
    <submittedName>
        <fullName evidence="1">General transcription factor II-I repeat domain-containing protein 2B-like</fullName>
    </submittedName>
</protein>
<dbReference type="Proteomes" id="UP000478052">
    <property type="component" value="Unassembled WGS sequence"/>
</dbReference>